<dbReference type="SUPFAM" id="SSF57756">
    <property type="entry name" value="Retrovirus zinc finger-like domains"/>
    <property type="match status" value="1"/>
</dbReference>
<dbReference type="InterPro" id="IPR001878">
    <property type="entry name" value="Znf_CCHC"/>
</dbReference>
<evidence type="ECO:0000313" key="3">
    <source>
        <dbReference type="EMBL" id="GEU94019.1"/>
    </source>
</evidence>
<dbReference type="SMART" id="SM00343">
    <property type="entry name" value="ZnF_C2HC"/>
    <property type="match status" value="2"/>
</dbReference>
<dbReference type="GO" id="GO:0008270">
    <property type="term" value="F:zinc ion binding"/>
    <property type="evidence" value="ECO:0007669"/>
    <property type="project" value="InterPro"/>
</dbReference>
<gene>
    <name evidence="3" type="ORF">Tci_065997</name>
</gene>
<feature type="domain" description="CCHC-type" evidence="2">
    <location>
        <begin position="390"/>
        <end position="406"/>
    </location>
</feature>
<proteinExistence type="predicted"/>
<name>A0A6L2P926_TANCI</name>
<evidence type="ECO:0000256" key="1">
    <source>
        <dbReference type="SAM" id="MobiDB-lite"/>
    </source>
</evidence>
<evidence type="ECO:0000259" key="2">
    <source>
        <dbReference type="SMART" id="SM00343"/>
    </source>
</evidence>
<dbReference type="EMBL" id="BKCJ010010978">
    <property type="protein sequence ID" value="GEU94019.1"/>
    <property type="molecule type" value="Genomic_DNA"/>
</dbReference>
<feature type="region of interest" description="Disordered" evidence="1">
    <location>
        <begin position="353"/>
        <end position="383"/>
    </location>
</feature>
<sequence>MNQNQIGRTVFDIDEESDAFYFQKAIEYYEWLLQQEAQPRLTRAPIFRDREDAERRLRADYFDDHYNSPLFDDLLDDLAPAVPYVKMRIEQYFFMTNYSLWEVILNGDSPSPTRIVDGVVQIIALTTAEQRLAKKNELKIYEAEVKGSSTSSQNTQNIAFVSSNNTDNTNESVSVVHSVSAPSSKATVSTLPNQIDVDDLEEMDLKWQMAMLTMRARWFLKRTRRNLGANGTDTIRFDMSKVECYNFHIRGHFARECRSPRNNRNTDTPRRTVLVEVSTSNDLVSQCDAVGGYEWSFYADKEPTNYALMAYALSGSSSSSGFDNKTSDSEDETKLEFVPKQKEPSFVPTFKQVKTPRGSVKKVKHTKQAKNLRKNNQKSRGHKQSWNRKACFVCRSLNHLIKDCDYYEKQMVQTPIWNNAMRVNHQNSVRMTHPHSNRNVVSTAVLTRSRLVSLNAVRLVPTVVPQSTVKSPRPVKNVDNRAHSPIRRPINHRPATNHSNFNKQVTTIKVNKVNDVQGNKGNAEKVSANWVWKP</sequence>
<dbReference type="Gene3D" id="4.10.60.10">
    <property type="entry name" value="Zinc finger, CCHC-type"/>
    <property type="match status" value="1"/>
</dbReference>
<reference evidence="3" key="1">
    <citation type="journal article" date="2019" name="Sci. Rep.">
        <title>Draft genome of Tanacetum cinerariifolium, the natural source of mosquito coil.</title>
        <authorList>
            <person name="Yamashiro T."/>
            <person name="Shiraishi A."/>
            <person name="Satake H."/>
            <person name="Nakayama K."/>
        </authorList>
    </citation>
    <scope>NUCLEOTIDE SEQUENCE</scope>
</reference>
<feature type="compositionally biased region" description="Basic residues" evidence="1">
    <location>
        <begin position="359"/>
        <end position="383"/>
    </location>
</feature>
<accession>A0A6L2P926</accession>
<organism evidence="3">
    <name type="scientific">Tanacetum cinerariifolium</name>
    <name type="common">Dalmatian daisy</name>
    <name type="synonym">Chrysanthemum cinerariifolium</name>
    <dbReference type="NCBI Taxonomy" id="118510"/>
    <lineage>
        <taxon>Eukaryota</taxon>
        <taxon>Viridiplantae</taxon>
        <taxon>Streptophyta</taxon>
        <taxon>Embryophyta</taxon>
        <taxon>Tracheophyta</taxon>
        <taxon>Spermatophyta</taxon>
        <taxon>Magnoliopsida</taxon>
        <taxon>eudicotyledons</taxon>
        <taxon>Gunneridae</taxon>
        <taxon>Pentapetalae</taxon>
        <taxon>asterids</taxon>
        <taxon>campanulids</taxon>
        <taxon>Asterales</taxon>
        <taxon>Asteraceae</taxon>
        <taxon>Asteroideae</taxon>
        <taxon>Anthemideae</taxon>
        <taxon>Anthemidinae</taxon>
        <taxon>Tanacetum</taxon>
    </lineage>
</organism>
<dbReference type="GO" id="GO:0003676">
    <property type="term" value="F:nucleic acid binding"/>
    <property type="evidence" value="ECO:0007669"/>
    <property type="project" value="InterPro"/>
</dbReference>
<comment type="caution">
    <text evidence="3">The sequence shown here is derived from an EMBL/GenBank/DDBJ whole genome shotgun (WGS) entry which is preliminary data.</text>
</comment>
<protein>
    <recommendedName>
        <fullName evidence="2">CCHC-type domain-containing protein</fullName>
    </recommendedName>
</protein>
<feature type="region of interest" description="Disordered" evidence="1">
    <location>
        <begin position="468"/>
        <end position="499"/>
    </location>
</feature>
<dbReference type="InterPro" id="IPR036875">
    <property type="entry name" value="Znf_CCHC_sf"/>
</dbReference>
<feature type="domain" description="CCHC-type" evidence="2">
    <location>
        <begin position="243"/>
        <end position="259"/>
    </location>
</feature>
<dbReference type="AlphaFoldDB" id="A0A6L2P926"/>